<proteinExistence type="predicted"/>
<keyword evidence="2" id="KW-1185">Reference proteome</keyword>
<protein>
    <submittedName>
        <fullName evidence="1">Uncharacterized protein</fullName>
    </submittedName>
</protein>
<reference evidence="1" key="2">
    <citation type="submission" date="2020-09" db="EMBL/GenBank/DDBJ databases">
        <authorList>
            <person name="Sun Q."/>
            <person name="Ohkuma M."/>
        </authorList>
    </citation>
    <scope>NUCLEOTIDE SEQUENCE</scope>
    <source>
        <strain evidence="1">JCM 4059</strain>
    </source>
</reference>
<organism evidence="1 2">
    <name type="scientific">Streptomyces mashuensis</name>
    <dbReference type="NCBI Taxonomy" id="33904"/>
    <lineage>
        <taxon>Bacteria</taxon>
        <taxon>Bacillati</taxon>
        <taxon>Actinomycetota</taxon>
        <taxon>Actinomycetes</taxon>
        <taxon>Kitasatosporales</taxon>
        <taxon>Streptomycetaceae</taxon>
        <taxon>Streptomyces</taxon>
    </lineage>
</organism>
<name>A0A919EF28_9ACTN</name>
<reference evidence="1" key="1">
    <citation type="journal article" date="2014" name="Int. J. Syst. Evol. Microbiol.">
        <title>Complete genome sequence of Corynebacterium casei LMG S-19264T (=DSM 44701T), isolated from a smear-ripened cheese.</title>
        <authorList>
            <consortium name="US DOE Joint Genome Institute (JGI-PGF)"/>
            <person name="Walter F."/>
            <person name="Albersmeier A."/>
            <person name="Kalinowski J."/>
            <person name="Ruckert C."/>
        </authorList>
    </citation>
    <scope>NUCLEOTIDE SEQUENCE</scope>
    <source>
        <strain evidence="1">JCM 4059</strain>
    </source>
</reference>
<dbReference type="AlphaFoldDB" id="A0A919EF28"/>
<gene>
    <name evidence="1" type="ORF">GCM10010218_48830</name>
</gene>
<sequence length="174" mass="19499">MWKTLKSGLQVNPLGRCAAGFCSEPATVVTTFISRYSTVPENPLGYCSGHVERRFVDDETYDRRHQDYPGVVGGSVYRRSDYEIREPNETEAAELAWEQGAEERWKAEGRIGEYRRIAELHAADTVDGMLVDAWTAGACVALHDALSEKNRERWLGLTTAQQCDIAVRLTMGGR</sequence>
<evidence type="ECO:0000313" key="2">
    <source>
        <dbReference type="Proteomes" id="UP000638313"/>
    </source>
</evidence>
<evidence type="ECO:0000313" key="1">
    <source>
        <dbReference type="EMBL" id="GHF61522.1"/>
    </source>
</evidence>
<dbReference type="EMBL" id="BNBD01000011">
    <property type="protein sequence ID" value="GHF61522.1"/>
    <property type="molecule type" value="Genomic_DNA"/>
</dbReference>
<dbReference type="Proteomes" id="UP000638313">
    <property type="component" value="Unassembled WGS sequence"/>
</dbReference>
<accession>A0A919EF28</accession>
<comment type="caution">
    <text evidence="1">The sequence shown here is derived from an EMBL/GenBank/DDBJ whole genome shotgun (WGS) entry which is preliminary data.</text>
</comment>